<dbReference type="EMBL" id="CAUDKO010000001">
    <property type="protein sequence ID" value="CAJ0849595.1"/>
    <property type="molecule type" value="Genomic_DNA"/>
</dbReference>
<reference evidence="1 3" key="1">
    <citation type="submission" date="2023-07" db="EMBL/GenBank/DDBJ databases">
        <authorList>
            <person name="Peeters C."/>
        </authorList>
    </citation>
    <scope>NUCLEOTIDE SEQUENCE</scope>
    <source>
        <strain evidence="2 3">LMG 32965</strain>
        <strain evidence="1">R-77567</strain>
    </source>
</reference>
<comment type="caution">
    <text evidence="1">The sequence shown here is derived from an EMBL/GenBank/DDBJ whole genome shotgun (WGS) entry which is preliminary data.</text>
</comment>
<evidence type="ECO:0000313" key="2">
    <source>
        <dbReference type="EMBL" id="CAJ0856783.1"/>
    </source>
</evidence>
<evidence type="ECO:0000313" key="3">
    <source>
        <dbReference type="Proteomes" id="UP001189792"/>
    </source>
</evidence>
<keyword evidence="3" id="KW-1185">Reference proteome</keyword>
<dbReference type="RefSeq" id="WP_316856657.1">
    <property type="nucleotide sequence ID" value="NZ_CAUDKO010000001.1"/>
</dbReference>
<organism evidence="1 4">
    <name type="scientific">Ralstonia flatus</name>
    <dbReference type="NCBI Taxonomy" id="3058601"/>
    <lineage>
        <taxon>Bacteria</taxon>
        <taxon>Pseudomonadati</taxon>
        <taxon>Pseudomonadota</taxon>
        <taxon>Betaproteobacteria</taxon>
        <taxon>Burkholderiales</taxon>
        <taxon>Burkholderiaceae</taxon>
        <taxon>Ralstonia</taxon>
    </lineage>
</organism>
<dbReference type="Proteomes" id="UP001190491">
    <property type="component" value="Unassembled WGS sequence"/>
</dbReference>
<evidence type="ECO:0000313" key="4">
    <source>
        <dbReference type="Proteomes" id="UP001190491"/>
    </source>
</evidence>
<name>A0AAD2F3D6_9RALS</name>
<dbReference type="AlphaFoldDB" id="A0AAD2F3D6"/>
<protein>
    <submittedName>
        <fullName evidence="1">Uncharacterized protein</fullName>
    </submittedName>
</protein>
<dbReference type="EMBL" id="CAUDLI010000001">
    <property type="protein sequence ID" value="CAJ0856783.1"/>
    <property type="molecule type" value="Genomic_DNA"/>
</dbReference>
<gene>
    <name evidence="2" type="ORF">R77564_00409</name>
    <name evidence="1" type="ORF">R77567_00329</name>
</gene>
<sequence>MNNQEIHDEIEREVLVRLVAWIAGIPIDAMRSVAFAHWGADGHRHVGARLRAYEQSTMRAAREAVRRKPKVGDAVRAEVEALRAAGWKIDAACAEVARLRHREPATIRAQYYRRSKG</sequence>
<evidence type="ECO:0000313" key="1">
    <source>
        <dbReference type="EMBL" id="CAJ0849595.1"/>
    </source>
</evidence>
<proteinExistence type="predicted"/>
<dbReference type="Proteomes" id="UP001189792">
    <property type="component" value="Unassembled WGS sequence"/>
</dbReference>
<accession>A0AAD2F3D6</accession>